<dbReference type="EMBL" id="CAJEWN010000039">
    <property type="protein sequence ID" value="CAD2147651.1"/>
    <property type="molecule type" value="Genomic_DNA"/>
</dbReference>
<dbReference type="AlphaFoldDB" id="A0A6V7U6N7"/>
<evidence type="ECO:0000313" key="2">
    <source>
        <dbReference type="EMBL" id="CAD2147651.1"/>
    </source>
</evidence>
<dbReference type="InterPro" id="IPR039344">
    <property type="entry name" value="MBLAC1"/>
</dbReference>
<dbReference type="InterPro" id="IPR001279">
    <property type="entry name" value="Metallo-B-lactamas"/>
</dbReference>
<sequence>MIVDCASPFEKEQLLKALKLNGINELSQITHLVITHWHIDHCGLINLFKNAKLITPENINLKDFNQIFEIPKNINFNKYSGHSCADLIVCINLNKNNLNISGLVDKKYFLKEKENFNILICGDIFEFENDWLGEEIWKSSSLLPDRQSIARWLCWNKSDFIIPGHGPGFSILEKEYTSQGPVFGKIFFESDKIPISPQKSKIEIKELLQFNVSIQEKHSLSIRDVSKFRFSFFDFRGFFPFDFRFPIFEIL</sequence>
<dbReference type="PANTHER" id="PTHR23200">
    <property type="entry name" value="METALLO-BETA-LACTAMASE DOMAIN-CONTAINING PROTEIN 1"/>
    <property type="match status" value="1"/>
</dbReference>
<evidence type="ECO:0000313" key="3">
    <source>
        <dbReference type="Proteomes" id="UP000580250"/>
    </source>
</evidence>
<protein>
    <recommendedName>
        <fullName evidence="1">Metallo-beta-lactamase domain-containing protein</fullName>
    </recommendedName>
</protein>
<accession>A0A6V7U6N7</accession>
<evidence type="ECO:0000259" key="1">
    <source>
        <dbReference type="Pfam" id="PF00753"/>
    </source>
</evidence>
<reference evidence="2 3" key="1">
    <citation type="submission" date="2020-08" db="EMBL/GenBank/DDBJ databases">
        <authorList>
            <person name="Koutsovoulos G."/>
            <person name="Danchin GJ E."/>
        </authorList>
    </citation>
    <scope>NUCLEOTIDE SEQUENCE [LARGE SCALE GENOMIC DNA]</scope>
</reference>
<comment type="caution">
    <text evidence="2">The sequence shown here is derived from an EMBL/GenBank/DDBJ whole genome shotgun (WGS) entry which is preliminary data.</text>
</comment>
<proteinExistence type="predicted"/>
<dbReference type="InterPro" id="IPR036866">
    <property type="entry name" value="RibonucZ/Hydroxyglut_hydro"/>
</dbReference>
<dbReference type="Pfam" id="PF00753">
    <property type="entry name" value="Lactamase_B"/>
    <property type="match status" value="1"/>
</dbReference>
<dbReference type="OrthoDB" id="10250730at2759"/>
<dbReference type="Gene3D" id="3.60.15.10">
    <property type="entry name" value="Ribonuclease Z/Hydroxyacylglutathione hydrolase-like"/>
    <property type="match status" value="1"/>
</dbReference>
<gene>
    <name evidence="2" type="ORF">MENT_LOCUS9063</name>
</gene>
<name>A0A6V7U6N7_MELEN</name>
<organism evidence="2 3">
    <name type="scientific">Meloidogyne enterolobii</name>
    <name type="common">Root-knot nematode worm</name>
    <name type="synonym">Meloidogyne mayaguensis</name>
    <dbReference type="NCBI Taxonomy" id="390850"/>
    <lineage>
        <taxon>Eukaryota</taxon>
        <taxon>Metazoa</taxon>
        <taxon>Ecdysozoa</taxon>
        <taxon>Nematoda</taxon>
        <taxon>Chromadorea</taxon>
        <taxon>Rhabditida</taxon>
        <taxon>Tylenchina</taxon>
        <taxon>Tylenchomorpha</taxon>
        <taxon>Tylenchoidea</taxon>
        <taxon>Meloidogynidae</taxon>
        <taxon>Meloidogyninae</taxon>
        <taxon>Meloidogyne</taxon>
    </lineage>
</organism>
<feature type="domain" description="Metallo-beta-lactamase" evidence="1">
    <location>
        <begin position="2"/>
        <end position="169"/>
    </location>
</feature>
<dbReference type="Proteomes" id="UP000580250">
    <property type="component" value="Unassembled WGS sequence"/>
</dbReference>
<dbReference type="PANTHER" id="PTHR23200:SF35">
    <property type="entry name" value="METALLO-BETA-LACTAMASE DOMAIN-CONTAINING PROTEIN"/>
    <property type="match status" value="1"/>
</dbReference>
<dbReference type="SUPFAM" id="SSF56281">
    <property type="entry name" value="Metallo-hydrolase/oxidoreductase"/>
    <property type="match status" value="1"/>
</dbReference>